<sequence>MYQLFQQSQCLKTASLDTPKAAPKTAPKPSFLTAPKPAPFGFSKLCKPWEKELNPIQDKLLSYVLDMRRPGAEIIIKEGPTCLTREEFWSLGLQRDMDFQIGNACFKLIHEAAQQHEKDIEDMYVIPTWKCTPKNMAVNFPGLPRQTFGNDYRIFMLMYTLCIVTGVGFDFQEVWSAVCLLD</sequence>
<evidence type="ECO:0000313" key="1">
    <source>
        <dbReference type="Ensembl" id="ENSCCRP00000122647.1"/>
    </source>
</evidence>
<keyword evidence="2" id="KW-1185">Reference proteome</keyword>
<proteinExistence type="predicted"/>
<evidence type="ECO:0000313" key="2">
    <source>
        <dbReference type="Proteomes" id="UP001108240"/>
    </source>
</evidence>
<dbReference type="GeneTree" id="ENSGT01120000271959"/>
<protein>
    <submittedName>
        <fullName evidence="1">Uncharacterized protein</fullName>
    </submittedName>
</protein>
<organism evidence="1 2">
    <name type="scientific">Cyprinus carpio carpio</name>
    <dbReference type="NCBI Taxonomy" id="630221"/>
    <lineage>
        <taxon>Eukaryota</taxon>
        <taxon>Metazoa</taxon>
        <taxon>Chordata</taxon>
        <taxon>Craniata</taxon>
        <taxon>Vertebrata</taxon>
        <taxon>Euteleostomi</taxon>
        <taxon>Actinopterygii</taxon>
        <taxon>Neopterygii</taxon>
        <taxon>Teleostei</taxon>
        <taxon>Ostariophysi</taxon>
        <taxon>Cypriniformes</taxon>
        <taxon>Cyprinidae</taxon>
        <taxon>Cyprininae</taxon>
        <taxon>Cyprinus</taxon>
    </lineage>
</organism>
<dbReference type="AlphaFoldDB" id="A0A9J7YRR6"/>
<dbReference type="Proteomes" id="UP001108240">
    <property type="component" value="Unplaced"/>
</dbReference>
<reference evidence="1" key="2">
    <citation type="submission" date="2025-09" db="UniProtKB">
        <authorList>
            <consortium name="Ensembl"/>
        </authorList>
    </citation>
    <scope>IDENTIFICATION</scope>
</reference>
<reference evidence="1" key="1">
    <citation type="submission" date="2025-08" db="UniProtKB">
        <authorList>
            <consortium name="Ensembl"/>
        </authorList>
    </citation>
    <scope>IDENTIFICATION</scope>
</reference>
<name>A0A9J7YRR6_CYPCA</name>
<accession>A0A9J7YRR6</accession>
<dbReference type="Ensembl" id="ENSCCRT00000151932.1">
    <property type="protein sequence ID" value="ENSCCRP00000122647.1"/>
    <property type="gene ID" value="ENSCCRG00000070484.1"/>
</dbReference>